<reference evidence="8" key="2">
    <citation type="submission" date="2021-04" db="EMBL/GenBank/DDBJ databases">
        <authorList>
            <person name="Gilroy R."/>
        </authorList>
    </citation>
    <scope>NUCLEOTIDE SEQUENCE</scope>
    <source>
        <strain evidence="8">CHK186-16707</strain>
    </source>
</reference>
<dbReference type="HAMAP" id="MF_00073">
    <property type="entry name" value="NusB"/>
    <property type="match status" value="1"/>
</dbReference>
<organism evidence="8 9">
    <name type="scientific">Candidatus Mailhella merdigallinarum</name>
    <dbReference type="NCBI Taxonomy" id="2838658"/>
    <lineage>
        <taxon>Bacteria</taxon>
        <taxon>Pseudomonadati</taxon>
        <taxon>Thermodesulfobacteriota</taxon>
        <taxon>Desulfovibrionia</taxon>
        <taxon>Desulfovibrionales</taxon>
        <taxon>Desulfovibrionaceae</taxon>
        <taxon>Mailhella</taxon>
    </lineage>
</organism>
<dbReference type="SUPFAM" id="SSF48013">
    <property type="entry name" value="NusB-like"/>
    <property type="match status" value="1"/>
</dbReference>
<dbReference type="GO" id="GO:0005829">
    <property type="term" value="C:cytosol"/>
    <property type="evidence" value="ECO:0007669"/>
    <property type="project" value="TreeGrafter"/>
</dbReference>
<reference evidence="8" key="1">
    <citation type="journal article" date="2021" name="PeerJ">
        <title>Extensive microbial diversity within the chicken gut microbiome revealed by metagenomics and culture.</title>
        <authorList>
            <person name="Gilroy R."/>
            <person name="Ravi A."/>
            <person name="Getino M."/>
            <person name="Pursley I."/>
            <person name="Horton D.L."/>
            <person name="Alikhan N.F."/>
            <person name="Baker D."/>
            <person name="Gharbi K."/>
            <person name="Hall N."/>
            <person name="Watson M."/>
            <person name="Adriaenssens E.M."/>
            <person name="Foster-Nyarko E."/>
            <person name="Jarju S."/>
            <person name="Secka A."/>
            <person name="Antonio M."/>
            <person name="Oren A."/>
            <person name="Chaudhuri R.R."/>
            <person name="La Ragione R."/>
            <person name="Hildebrand F."/>
            <person name="Pallen M.J."/>
        </authorList>
    </citation>
    <scope>NUCLEOTIDE SEQUENCE</scope>
    <source>
        <strain evidence="8">CHK186-16707</strain>
    </source>
</reference>
<evidence type="ECO:0000259" key="7">
    <source>
        <dbReference type="Pfam" id="PF01029"/>
    </source>
</evidence>
<proteinExistence type="inferred from homology"/>
<dbReference type="PANTHER" id="PTHR11078:SF3">
    <property type="entry name" value="ANTITERMINATION NUSB DOMAIN-CONTAINING PROTEIN"/>
    <property type="match status" value="1"/>
</dbReference>
<evidence type="ECO:0000256" key="1">
    <source>
        <dbReference type="ARBA" id="ARBA00005952"/>
    </source>
</evidence>
<keyword evidence="5 6" id="KW-0804">Transcription</keyword>
<dbReference type="InterPro" id="IPR035926">
    <property type="entry name" value="NusB-like_sf"/>
</dbReference>
<accession>A0A9D2HCQ2</accession>
<protein>
    <recommendedName>
        <fullName evidence="6">Transcription antitermination protein NusB</fullName>
    </recommendedName>
    <alternativeName>
        <fullName evidence="6">Antitermination factor NusB</fullName>
    </alternativeName>
</protein>
<comment type="function">
    <text evidence="6">Involved in transcription antitermination. Required for transcription of ribosomal RNA (rRNA) genes. Binds specifically to the boxA antiterminator sequence of the ribosomal RNA (rrn) operons.</text>
</comment>
<evidence type="ECO:0000313" key="9">
    <source>
        <dbReference type="Proteomes" id="UP000824225"/>
    </source>
</evidence>
<evidence type="ECO:0000256" key="2">
    <source>
        <dbReference type="ARBA" id="ARBA00022814"/>
    </source>
</evidence>
<evidence type="ECO:0000256" key="6">
    <source>
        <dbReference type="HAMAP-Rule" id="MF_00073"/>
    </source>
</evidence>
<evidence type="ECO:0000313" key="8">
    <source>
        <dbReference type="EMBL" id="HJA08828.1"/>
    </source>
</evidence>
<keyword evidence="2 6" id="KW-0889">Transcription antitermination</keyword>
<keyword evidence="3 6" id="KW-0694">RNA-binding</keyword>
<dbReference type="GO" id="GO:0031564">
    <property type="term" value="P:transcription antitermination"/>
    <property type="evidence" value="ECO:0007669"/>
    <property type="project" value="UniProtKB-KW"/>
</dbReference>
<dbReference type="Gene3D" id="1.10.940.10">
    <property type="entry name" value="NusB-like"/>
    <property type="match status" value="1"/>
</dbReference>
<name>A0A9D2HCQ2_9BACT</name>
<dbReference type="AlphaFoldDB" id="A0A9D2HCQ2"/>
<dbReference type="Pfam" id="PF01029">
    <property type="entry name" value="NusB"/>
    <property type="match status" value="1"/>
</dbReference>
<dbReference type="NCBIfam" id="TIGR01951">
    <property type="entry name" value="nusB"/>
    <property type="match status" value="1"/>
</dbReference>
<dbReference type="Proteomes" id="UP000824225">
    <property type="component" value="Unassembled WGS sequence"/>
</dbReference>
<evidence type="ECO:0000256" key="5">
    <source>
        <dbReference type="ARBA" id="ARBA00023163"/>
    </source>
</evidence>
<dbReference type="InterPro" id="IPR011605">
    <property type="entry name" value="NusB_fam"/>
</dbReference>
<evidence type="ECO:0000256" key="3">
    <source>
        <dbReference type="ARBA" id="ARBA00022884"/>
    </source>
</evidence>
<dbReference type="GO" id="GO:0006353">
    <property type="term" value="P:DNA-templated transcription termination"/>
    <property type="evidence" value="ECO:0007669"/>
    <property type="project" value="UniProtKB-UniRule"/>
</dbReference>
<dbReference type="PANTHER" id="PTHR11078">
    <property type="entry name" value="N UTILIZATION SUBSTANCE PROTEIN B-RELATED"/>
    <property type="match status" value="1"/>
</dbReference>
<comment type="caution">
    <text evidence="8">The sequence shown here is derived from an EMBL/GenBank/DDBJ whole genome shotgun (WGS) entry which is preliminary data.</text>
</comment>
<keyword evidence="4 6" id="KW-0805">Transcription regulation</keyword>
<dbReference type="InterPro" id="IPR006027">
    <property type="entry name" value="NusB_RsmB_TIM44"/>
</dbReference>
<sequence length="158" mass="18015">MMSQKMPPRRVSRSLAFQVLYGQEFVSSPTAADLRRAFMAVPRQAEVRDEGEDVAESDGFAWELVEGVWRATAELDDIIARFARNWRLERVGRVELTLLRLAVYEMLYRPDVPAKVALNEALELERQYGEEKSRTFVNGVLDAVVKALDKGELRRAAN</sequence>
<gene>
    <name evidence="6 8" type="primary">nusB</name>
    <name evidence="8" type="ORF">H9962_06540</name>
</gene>
<dbReference type="EMBL" id="DXAN01000022">
    <property type="protein sequence ID" value="HJA08828.1"/>
    <property type="molecule type" value="Genomic_DNA"/>
</dbReference>
<dbReference type="GO" id="GO:0003723">
    <property type="term" value="F:RNA binding"/>
    <property type="evidence" value="ECO:0007669"/>
    <property type="project" value="UniProtKB-UniRule"/>
</dbReference>
<evidence type="ECO:0000256" key="4">
    <source>
        <dbReference type="ARBA" id="ARBA00023015"/>
    </source>
</evidence>
<comment type="similarity">
    <text evidence="1 6">Belongs to the NusB family.</text>
</comment>
<feature type="domain" description="NusB/RsmB/TIM44" evidence="7">
    <location>
        <begin position="12"/>
        <end position="146"/>
    </location>
</feature>